<protein>
    <recommendedName>
        <fullName evidence="4">DUF4148 domain-containing protein</fullName>
    </recommendedName>
</protein>
<gene>
    <name evidence="2" type="ORF">ISF6_3996</name>
</gene>
<evidence type="ECO:0000256" key="1">
    <source>
        <dbReference type="SAM" id="SignalP"/>
    </source>
</evidence>
<reference evidence="3" key="1">
    <citation type="submission" date="2015-07" db="EMBL/GenBank/DDBJ databases">
        <title>Discovery of a poly(ethylene terephthalate assimilation.</title>
        <authorList>
            <person name="Yoshida S."/>
            <person name="Hiraga K."/>
            <person name="Takehana T."/>
            <person name="Taniguchi I."/>
            <person name="Yamaji H."/>
            <person name="Maeda Y."/>
            <person name="Toyohara K."/>
            <person name="Miyamoto K."/>
            <person name="Kimura Y."/>
            <person name="Oda K."/>
        </authorList>
    </citation>
    <scope>NUCLEOTIDE SEQUENCE [LARGE SCALE GENOMIC DNA]</scope>
    <source>
        <strain evidence="3">NBRC 110686 / TISTR 2288 / 201-F6</strain>
    </source>
</reference>
<feature type="chain" id="PRO_5005513351" description="DUF4148 domain-containing protein" evidence="1">
    <location>
        <begin position="25"/>
        <end position="111"/>
    </location>
</feature>
<dbReference type="EMBL" id="BBYR01000006">
    <property type="protein sequence ID" value="GAP34217.1"/>
    <property type="molecule type" value="Genomic_DNA"/>
</dbReference>
<feature type="signal peptide" evidence="1">
    <location>
        <begin position="1"/>
        <end position="24"/>
    </location>
</feature>
<organism evidence="2 3">
    <name type="scientific">Piscinibacter sakaiensis</name>
    <name type="common">Ideonella sakaiensis</name>
    <dbReference type="NCBI Taxonomy" id="1547922"/>
    <lineage>
        <taxon>Bacteria</taxon>
        <taxon>Pseudomonadati</taxon>
        <taxon>Pseudomonadota</taxon>
        <taxon>Betaproteobacteria</taxon>
        <taxon>Burkholderiales</taxon>
        <taxon>Sphaerotilaceae</taxon>
        <taxon>Piscinibacter</taxon>
    </lineage>
</organism>
<keyword evidence="1" id="KW-0732">Signal</keyword>
<sequence>MNVFRLALVPAVAVAFTLPLAAQANSVWHPAAGEAGVTYHPEHFKSAKTRAQVMAEVDAARKDGTLALLQPGAPLPVKSSEPPKTRQQVIEEMRAESPDARRARLELLTGG</sequence>
<reference evidence="2 3" key="2">
    <citation type="journal article" date="2016" name="Science">
        <title>A bacterium that degrades and assimilates poly(ethylene terephthalate).</title>
        <authorList>
            <person name="Yoshida S."/>
            <person name="Hiraga K."/>
            <person name="Takehana T."/>
            <person name="Taniguchi I."/>
            <person name="Yamaji H."/>
            <person name="Maeda Y."/>
            <person name="Toyohara K."/>
            <person name="Miyamoto K."/>
            <person name="Kimura Y."/>
            <person name="Oda K."/>
        </authorList>
    </citation>
    <scope>NUCLEOTIDE SEQUENCE [LARGE SCALE GENOMIC DNA]</scope>
    <source>
        <strain evidence="3">NBRC 110686 / TISTR 2288 / 201-F6</strain>
    </source>
</reference>
<dbReference type="Proteomes" id="UP000037660">
    <property type="component" value="Unassembled WGS sequence"/>
</dbReference>
<dbReference type="InterPro" id="IPR025421">
    <property type="entry name" value="DUF4148"/>
</dbReference>
<evidence type="ECO:0008006" key="4">
    <source>
        <dbReference type="Google" id="ProtNLM"/>
    </source>
</evidence>
<dbReference type="OrthoDB" id="9035548at2"/>
<evidence type="ECO:0000313" key="2">
    <source>
        <dbReference type="EMBL" id="GAP34217.1"/>
    </source>
</evidence>
<keyword evidence="3" id="KW-1185">Reference proteome</keyword>
<evidence type="ECO:0000313" key="3">
    <source>
        <dbReference type="Proteomes" id="UP000037660"/>
    </source>
</evidence>
<name>A0A0K8NV01_PISS1</name>
<proteinExistence type="predicted"/>
<dbReference type="AlphaFoldDB" id="A0A0K8NV01"/>
<accession>A0A0K8NV01</accession>
<dbReference type="RefSeq" id="WP_054018345.1">
    <property type="nucleotide sequence ID" value="NZ_BBYR01000006.1"/>
</dbReference>
<comment type="caution">
    <text evidence="2">The sequence shown here is derived from an EMBL/GenBank/DDBJ whole genome shotgun (WGS) entry which is preliminary data.</text>
</comment>
<dbReference type="STRING" id="1547922.ISF6_3996"/>
<dbReference type="Pfam" id="PF13663">
    <property type="entry name" value="DUF4148"/>
    <property type="match status" value="1"/>
</dbReference>